<name>A0A852H9I5_9CHAR</name>
<accession>A0A852H9I5</accession>
<dbReference type="GO" id="GO:0005615">
    <property type="term" value="C:extracellular space"/>
    <property type="evidence" value="ECO:0007669"/>
    <property type="project" value="TreeGrafter"/>
</dbReference>
<feature type="signal peptide" evidence="1">
    <location>
        <begin position="1"/>
        <end position="19"/>
    </location>
</feature>
<dbReference type="EMBL" id="WAAC01021577">
    <property type="protein sequence ID" value="NXX08270.1"/>
    <property type="molecule type" value="Genomic_DNA"/>
</dbReference>
<feature type="chain" id="PRO_5033042785" evidence="1">
    <location>
        <begin position="20"/>
        <end position="182"/>
    </location>
</feature>
<protein>
    <submittedName>
        <fullName evidence="2">VMO1 protein</fullName>
    </submittedName>
</protein>
<feature type="non-terminal residue" evidence="2">
    <location>
        <position position="1"/>
    </location>
</feature>
<evidence type="ECO:0000313" key="2">
    <source>
        <dbReference type="EMBL" id="NXX08270.1"/>
    </source>
</evidence>
<proteinExistence type="predicted"/>
<dbReference type="InterPro" id="IPR005515">
    <property type="entry name" value="VOMI"/>
</dbReference>
<evidence type="ECO:0000256" key="1">
    <source>
        <dbReference type="SAM" id="SignalP"/>
    </source>
</evidence>
<gene>
    <name evidence="2" type="primary">Vmo1_2</name>
    <name evidence="2" type="ORF">LARSMI_R12426</name>
</gene>
<sequence>ASSLHPWVALVALVAPVWGWSGDATTTVISVDNGGPWGDWGDPEFCPKGTYANGFQLKVGRGAVGTRWEGDGDHHVCVCPPPRSRGAWSLPMTCDPGHHVVAFRLRVEPPRGLWDDTAANNMDVTCSDGSVLEGLGGLAGTWGNWSVPCPQGRVCGLRTRLEPPQRGGDDTGLNDLRLFCCA</sequence>
<reference evidence="2" key="1">
    <citation type="submission" date="2020-02" db="EMBL/GenBank/DDBJ databases">
        <title>Bird 10,000 Genomes (B10K) Project - Family phase.</title>
        <authorList>
            <person name="Zhang G."/>
        </authorList>
    </citation>
    <scope>NUCLEOTIDE SEQUENCE</scope>
    <source>
        <strain evidence="2">B10K-DU-002-28</strain>
        <tissue evidence="2">Muscle</tissue>
    </source>
</reference>
<dbReference type="AlphaFoldDB" id="A0A852H9I5"/>
<keyword evidence="1" id="KW-0732">Signal</keyword>
<keyword evidence="3" id="KW-1185">Reference proteome</keyword>
<comment type="caution">
    <text evidence="2">The sequence shown here is derived from an EMBL/GenBank/DDBJ whole genome shotgun (WGS) entry which is preliminary data.</text>
</comment>
<dbReference type="PANTHER" id="PTHR18841">
    <property type="entry name" value="VITELLINE MEMBRANE OUTER LAYER PROTEIN I-RELATED"/>
    <property type="match status" value="1"/>
</dbReference>
<feature type="non-terminal residue" evidence="2">
    <location>
        <position position="182"/>
    </location>
</feature>
<organism evidence="2 3">
    <name type="scientific">Larus smithsonianus</name>
    <name type="common">American herring gull</name>
    <dbReference type="NCBI Taxonomy" id="243888"/>
    <lineage>
        <taxon>Eukaryota</taxon>
        <taxon>Metazoa</taxon>
        <taxon>Chordata</taxon>
        <taxon>Craniata</taxon>
        <taxon>Vertebrata</taxon>
        <taxon>Euteleostomi</taxon>
        <taxon>Archelosauria</taxon>
        <taxon>Archosauria</taxon>
        <taxon>Dinosauria</taxon>
        <taxon>Saurischia</taxon>
        <taxon>Theropoda</taxon>
        <taxon>Coelurosauria</taxon>
        <taxon>Aves</taxon>
        <taxon>Neognathae</taxon>
        <taxon>Neoaves</taxon>
        <taxon>Charadriiformes</taxon>
        <taxon>Laridae</taxon>
        <taxon>Larus</taxon>
    </lineage>
</organism>
<dbReference type="Proteomes" id="UP000620207">
    <property type="component" value="Unassembled WGS sequence"/>
</dbReference>
<dbReference type="PANTHER" id="PTHR18841:SF0">
    <property type="entry name" value="VITELLINE MEMBRANE OUTER LAYER 1 HOMOLOG A-RELATED"/>
    <property type="match status" value="1"/>
</dbReference>
<dbReference type="Pfam" id="PF03762">
    <property type="entry name" value="VOMI"/>
    <property type="match status" value="2"/>
</dbReference>
<dbReference type="InterPro" id="IPR036706">
    <property type="entry name" value="VOMI_sf"/>
</dbReference>
<evidence type="ECO:0000313" key="3">
    <source>
        <dbReference type="Proteomes" id="UP000620207"/>
    </source>
</evidence>
<dbReference type="Gene3D" id="2.100.10.20">
    <property type="entry name" value="Vitelline membrane outer layer protein I (VOMI)"/>
    <property type="match status" value="1"/>
</dbReference>
<dbReference type="SUPFAM" id="SSF51092">
    <property type="entry name" value="Vitelline membrane outer protein-I (VMO-I)"/>
    <property type="match status" value="1"/>
</dbReference>